<keyword evidence="2" id="KW-1185">Reference proteome</keyword>
<organism evidence="1 2">
    <name type="scientific">Symbiodinium microadriaticum</name>
    <name type="common">Dinoflagellate</name>
    <name type="synonym">Zooxanthella microadriatica</name>
    <dbReference type="NCBI Taxonomy" id="2951"/>
    <lineage>
        <taxon>Eukaryota</taxon>
        <taxon>Sar</taxon>
        <taxon>Alveolata</taxon>
        <taxon>Dinophyceae</taxon>
        <taxon>Suessiales</taxon>
        <taxon>Symbiodiniaceae</taxon>
        <taxon>Symbiodinium</taxon>
    </lineage>
</organism>
<gene>
    <name evidence="1" type="ORF">AK812_SmicGene16941</name>
</gene>
<evidence type="ECO:0000313" key="1">
    <source>
        <dbReference type="EMBL" id="OLQ00390.1"/>
    </source>
</evidence>
<protein>
    <submittedName>
        <fullName evidence="1">Uncharacterized protein</fullName>
    </submittedName>
</protein>
<dbReference type="EMBL" id="LSRX01000329">
    <property type="protein sequence ID" value="OLQ00390.1"/>
    <property type="molecule type" value="Genomic_DNA"/>
</dbReference>
<evidence type="ECO:0000313" key="2">
    <source>
        <dbReference type="Proteomes" id="UP000186817"/>
    </source>
</evidence>
<name>A0A1Q9DYZ2_SYMMI</name>
<comment type="caution">
    <text evidence="1">The sequence shown here is derived from an EMBL/GenBank/DDBJ whole genome shotgun (WGS) entry which is preliminary data.</text>
</comment>
<proteinExistence type="predicted"/>
<dbReference type="Proteomes" id="UP000186817">
    <property type="component" value="Unassembled WGS sequence"/>
</dbReference>
<accession>A0A1Q9DYZ2</accession>
<dbReference type="AlphaFoldDB" id="A0A1Q9DYZ2"/>
<reference evidence="1 2" key="1">
    <citation type="submission" date="2016-02" db="EMBL/GenBank/DDBJ databases">
        <title>Genome analysis of coral dinoflagellate symbionts highlights evolutionary adaptations to a symbiotic lifestyle.</title>
        <authorList>
            <person name="Aranda M."/>
            <person name="Li Y."/>
            <person name="Liew Y.J."/>
            <person name="Baumgarten S."/>
            <person name="Simakov O."/>
            <person name="Wilson M."/>
            <person name="Piel J."/>
            <person name="Ashoor H."/>
            <person name="Bougouffa S."/>
            <person name="Bajic V.B."/>
            <person name="Ryu T."/>
            <person name="Ravasi T."/>
            <person name="Bayer T."/>
            <person name="Micklem G."/>
            <person name="Kim H."/>
            <person name="Bhak J."/>
            <person name="Lajeunesse T.C."/>
            <person name="Voolstra C.R."/>
        </authorList>
    </citation>
    <scope>NUCLEOTIDE SEQUENCE [LARGE SCALE GENOMIC DNA]</scope>
    <source>
        <strain evidence="1 2">CCMP2467</strain>
    </source>
</reference>
<dbReference type="OrthoDB" id="10362049at2759"/>
<sequence length="313" mass="30540">MHHSTAVSSSPIVQSVPTVFISSRLGLLSSALSEVPAAEPSIEGDGVVALHGVVALPGVVALHEVVALHAVLALGGVPSLGGVLALTGVAACPSVQVTLVGAGGGEIIFAFFVGPPAESASVAAAGPAVAAGGAAKQRFPFPAQIPGFLPEGIPVLHAPGTSFFCKANTWQGWLAFGGGAGSASWLGVPSGPGVGGSRFMGGGGTSQPAETIAGTGGALAFALPSTVAGGALGGRLAKCSLALIKTNCAAVRAAEVHPGVAGLLISLFTGPGVFVASEVDIDKETVVKADSASVVVMEPTDADWAFVADKDLE</sequence>